<feature type="region of interest" description="Disordered" evidence="2">
    <location>
        <begin position="287"/>
        <end position="328"/>
    </location>
</feature>
<dbReference type="Pfam" id="PF07793">
    <property type="entry name" value="DUF1631"/>
    <property type="match status" value="1"/>
</dbReference>
<sequence length="846" mass="92127">MVHRTEQWPRLAAPMSRGNKENMLHSSRFEPSTPPRMSTPASSLQHTLSGPIADAPVSARGRHLLAALHALCVQALSGPLRLTIVELERELLHQAEHARNSQIQAETYAQTRGLRDHIDRFPQAFLQQLAQDLANLRERPSLTPPADAPAHPQMLTLVEDTDIDRDIVLSEIARRETSRRADALQLLAQRLAVIGVVAEFELEEVPLGPYALCRLLRQCGETLGLSLDGQLTLYRVFERQLIERLNDLYERVNSVLAQEGILPGLIYHPYLVKPTQVQTRRALPASAIGSQDAAPTNARAMPPRGGQPATSWSGQSAPTPWQSALLDPSDSPMTLAAATYGEQATPALSDAMQALGGLMSSARQSQAAGNTGPSAPHSLSNHSAANHGTAPATGSQATPERAFPQLASTAVPKAALGDALASLQGALAAQSTAAAGIDAVQRQVLELLRAQHGPDAALSPQDTDTFDLLGLLYAQMQREVREQTPAQTLLAKLQVPVVRAALADTHFFVRDQHPVRELLNTVAESGAVWLGEDDVDPQLLHKLGNAVDKIVNDYQGDESVFAAANDEIQTHLRALARKAEVAERRHVDAARGKERLESAKQQAADRIEDLCEQSAPPRFVQSLLRQAWSDVLTLTLLRQGEQSPEWDERQALTARIAEVTCLSKGQPTDTALGGDVQTALLQIGYHQDEAAAIARRLSTPGGEDEMTSRTELTAKLRARTRLGDQGDNAPRKDIATPRSSAEEACYTQLRSLPFGTWFEFVVNQQGDLRRQRLSWYSPMTDNALFVNQRGQKIGEQSLDGLARLMAGGQARLLIEEKSRLIDRAWHATVRTLRHLAGQSPAAEVAP</sequence>
<accession>A0A6V7FBL9</accession>
<organism evidence="3 4">
    <name type="scientific">Xanthomonas hortorum pv. vitians</name>
    <dbReference type="NCBI Taxonomy" id="83224"/>
    <lineage>
        <taxon>Bacteria</taxon>
        <taxon>Pseudomonadati</taxon>
        <taxon>Pseudomonadota</taxon>
        <taxon>Gammaproteobacteria</taxon>
        <taxon>Lysobacterales</taxon>
        <taxon>Lysobacteraceae</taxon>
        <taxon>Xanthomonas</taxon>
    </lineage>
</organism>
<keyword evidence="1" id="KW-0175">Coiled coil</keyword>
<feature type="region of interest" description="Disordered" evidence="2">
    <location>
        <begin position="1"/>
        <end position="48"/>
    </location>
</feature>
<dbReference type="AlphaFoldDB" id="A0A6V7FBL9"/>
<evidence type="ECO:0000313" key="3">
    <source>
        <dbReference type="EMBL" id="CAD0360667.1"/>
    </source>
</evidence>
<feature type="region of interest" description="Disordered" evidence="2">
    <location>
        <begin position="718"/>
        <end position="740"/>
    </location>
</feature>
<feature type="compositionally biased region" description="Polar residues" evidence="2">
    <location>
        <begin position="308"/>
        <end position="322"/>
    </location>
</feature>
<evidence type="ECO:0000256" key="1">
    <source>
        <dbReference type="SAM" id="Coils"/>
    </source>
</evidence>
<dbReference type="InterPro" id="IPR012434">
    <property type="entry name" value="DUF1631"/>
</dbReference>
<name>A0A6V7FBL9_9XANT</name>
<feature type="compositionally biased region" description="Basic and acidic residues" evidence="2">
    <location>
        <begin position="721"/>
        <end position="735"/>
    </location>
</feature>
<feature type="compositionally biased region" description="Polar residues" evidence="2">
    <location>
        <begin position="361"/>
        <end position="398"/>
    </location>
</feature>
<proteinExistence type="predicted"/>
<feature type="region of interest" description="Disordered" evidence="2">
    <location>
        <begin position="359"/>
        <end position="399"/>
    </location>
</feature>
<evidence type="ECO:0000256" key="2">
    <source>
        <dbReference type="SAM" id="MobiDB-lite"/>
    </source>
</evidence>
<keyword evidence="4" id="KW-1185">Reference proteome</keyword>
<feature type="coiled-coil region" evidence="1">
    <location>
        <begin position="565"/>
        <end position="613"/>
    </location>
</feature>
<protein>
    <submittedName>
        <fullName evidence="3">Uncharacterized protein</fullName>
    </submittedName>
</protein>
<reference evidence="3 4" key="1">
    <citation type="submission" date="2020-07" db="EMBL/GenBank/DDBJ databases">
        <authorList>
            <person name="Pothier F. J."/>
        </authorList>
    </citation>
    <scope>NUCLEOTIDE SEQUENCE [LARGE SCALE GENOMIC DNA]</scope>
    <source>
        <strain evidence="3 4">CFBP 498</strain>
    </source>
</reference>
<feature type="compositionally biased region" description="Polar residues" evidence="2">
    <location>
        <begin position="35"/>
        <end position="48"/>
    </location>
</feature>
<evidence type="ECO:0000313" key="4">
    <source>
        <dbReference type="Proteomes" id="UP000515406"/>
    </source>
</evidence>
<dbReference type="EMBL" id="LR828257">
    <property type="protein sequence ID" value="CAD0360667.1"/>
    <property type="molecule type" value="Genomic_DNA"/>
</dbReference>
<dbReference type="Proteomes" id="UP000515406">
    <property type="component" value="Chromosome"/>
</dbReference>
<gene>
    <name evidence="3" type="ORF">CFBP498_45150</name>
</gene>
<dbReference type="EMBL" id="LR828257">
    <property type="protein sequence ID" value="CAD0360665.1"/>
    <property type="molecule type" value="Genomic_DNA"/>
</dbReference>